<evidence type="ECO:0000313" key="3">
    <source>
        <dbReference type="EMBL" id="KAK6725883.1"/>
    </source>
</evidence>
<keyword evidence="4" id="KW-1185">Reference proteome</keyword>
<gene>
    <name evidence="3" type="primary">Necator_chrI.g417</name>
    <name evidence="3" type="ORF">RB195_004295</name>
</gene>
<feature type="region of interest" description="Disordered" evidence="1">
    <location>
        <begin position="50"/>
        <end position="93"/>
    </location>
</feature>
<dbReference type="EMBL" id="JAVFWL010000001">
    <property type="protein sequence ID" value="KAK6725883.1"/>
    <property type="molecule type" value="Genomic_DNA"/>
</dbReference>
<evidence type="ECO:0000313" key="4">
    <source>
        <dbReference type="Proteomes" id="UP001303046"/>
    </source>
</evidence>
<evidence type="ECO:0000256" key="1">
    <source>
        <dbReference type="SAM" id="MobiDB-lite"/>
    </source>
</evidence>
<dbReference type="Proteomes" id="UP001303046">
    <property type="component" value="Unassembled WGS sequence"/>
</dbReference>
<proteinExistence type="predicted"/>
<feature type="transmembrane region" description="Helical" evidence="2">
    <location>
        <begin position="12"/>
        <end position="35"/>
    </location>
</feature>
<evidence type="ECO:0000256" key="2">
    <source>
        <dbReference type="SAM" id="Phobius"/>
    </source>
</evidence>
<feature type="compositionally biased region" description="Basic residues" evidence="1">
    <location>
        <begin position="274"/>
        <end position="283"/>
    </location>
</feature>
<feature type="region of interest" description="Disordered" evidence="1">
    <location>
        <begin position="274"/>
        <end position="339"/>
    </location>
</feature>
<protein>
    <submittedName>
        <fullName evidence="3">Uncharacterized protein</fullName>
    </submittedName>
</protein>
<name>A0ABR1BL92_NECAM</name>
<sequence length="339" mass="38786">MLSVFFESSYSLLQGIVNMLLLIGVGTSVTCIRAFDEEVKYKVRIRKRGRKVHVRKPSDKERTLRKHGSTPACKAHSPSESGPSASSSSSTVRAKDLHPAYISDESYFRVSERMMKPYASSVPGIPRKFEIRPAQGFENGRFPPAAEKGNFAKTYGNCNYGYDYGRDYKQAKHYGGYERNKNTAENPYEFGYNYEENYEGGKQEKENKGYEHYDKTGGRTKEKIFETLQVPEHPEHGGEKITDEGGDILGPTRTKPVEALPGIDTIIDNIHEKHGKNRQKQHPRVIQQPIQHQKKQVIPQRKFDRAHEPKKKRSKVPVQSYKRKQHRKRGGHSMEESDS</sequence>
<organism evidence="3 4">
    <name type="scientific">Necator americanus</name>
    <name type="common">Human hookworm</name>
    <dbReference type="NCBI Taxonomy" id="51031"/>
    <lineage>
        <taxon>Eukaryota</taxon>
        <taxon>Metazoa</taxon>
        <taxon>Ecdysozoa</taxon>
        <taxon>Nematoda</taxon>
        <taxon>Chromadorea</taxon>
        <taxon>Rhabditida</taxon>
        <taxon>Rhabditina</taxon>
        <taxon>Rhabditomorpha</taxon>
        <taxon>Strongyloidea</taxon>
        <taxon>Ancylostomatidae</taxon>
        <taxon>Bunostominae</taxon>
        <taxon>Necator</taxon>
    </lineage>
</organism>
<feature type="compositionally biased region" description="Low complexity" evidence="1">
    <location>
        <begin position="78"/>
        <end position="90"/>
    </location>
</feature>
<feature type="region of interest" description="Disordered" evidence="1">
    <location>
        <begin position="232"/>
        <end position="256"/>
    </location>
</feature>
<feature type="compositionally biased region" description="Basic residues" evidence="1">
    <location>
        <begin position="308"/>
        <end position="331"/>
    </location>
</feature>
<reference evidence="3 4" key="1">
    <citation type="submission" date="2023-08" db="EMBL/GenBank/DDBJ databases">
        <title>A Necator americanus chromosomal reference genome.</title>
        <authorList>
            <person name="Ilik V."/>
            <person name="Petrzelkova K.J."/>
            <person name="Pardy F."/>
            <person name="Fuh T."/>
            <person name="Niatou-Singa F.S."/>
            <person name="Gouil Q."/>
            <person name="Baker L."/>
            <person name="Ritchie M.E."/>
            <person name="Jex A.R."/>
            <person name="Gazzola D."/>
            <person name="Li H."/>
            <person name="Toshio Fujiwara R."/>
            <person name="Zhan B."/>
            <person name="Aroian R.V."/>
            <person name="Pafco B."/>
            <person name="Schwarz E.M."/>
        </authorList>
    </citation>
    <scope>NUCLEOTIDE SEQUENCE [LARGE SCALE GENOMIC DNA]</scope>
    <source>
        <strain evidence="3 4">Aroian</strain>
        <tissue evidence="3">Whole animal</tissue>
    </source>
</reference>
<keyword evidence="2" id="KW-0812">Transmembrane</keyword>
<keyword evidence="2" id="KW-0472">Membrane</keyword>
<feature type="compositionally biased region" description="Basic and acidic residues" evidence="1">
    <location>
        <begin position="232"/>
        <end position="243"/>
    </location>
</feature>
<accession>A0ABR1BL92</accession>
<keyword evidence="2" id="KW-1133">Transmembrane helix</keyword>
<comment type="caution">
    <text evidence="3">The sequence shown here is derived from an EMBL/GenBank/DDBJ whole genome shotgun (WGS) entry which is preliminary data.</text>
</comment>